<name>A0A0P0XSS3_ORYSJ</name>
<evidence type="ECO:0000313" key="2">
    <source>
        <dbReference type="Proteomes" id="UP000000763"/>
    </source>
</evidence>
<accession>A0A0P0XSS3</accession>
<reference evidence="2" key="2">
    <citation type="journal article" date="2008" name="Nucleic Acids Res.">
        <title>The rice annotation project database (RAP-DB): 2008 update.</title>
        <authorList>
            <consortium name="The rice annotation project (RAP)"/>
        </authorList>
    </citation>
    <scope>GENOME REANNOTATION</scope>
    <source>
        <strain evidence="2">cv. Nipponbare</strain>
    </source>
</reference>
<reference evidence="1 2" key="1">
    <citation type="journal article" date="2005" name="Nature">
        <title>The map-based sequence of the rice genome.</title>
        <authorList>
            <consortium name="International rice genome sequencing project (IRGSP)"/>
            <person name="Matsumoto T."/>
            <person name="Wu J."/>
            <person name="Kanamori H."/>
            <person name="Katayose Y."/>
            <person name="Fujisawa M."/>
            <person name="Namiki N."/>
            <person name="Mizuno H."/>
            <person name="Yamamoto K."/>
            <person name="Antonio B.A."/>
            <person name="Baba T."/>
            <person name="Sakata K."/>
            <person name="Nagamura Y."/>
            <person name="Aoki H."/>
            <person name="Arikawa K."/>
            <person name="Arita K."/>
            <person name="Bito T."/>
            <person name="Chiden Y."/>
            <person name="Fujitsuka N."/>
            <person name="Fukunaka R."/>
            <person name="Hamada M."/>
            <person name="Harada C."/>
            <person name="Hayashi A."/>
            <person name="Hijishita S."/>
            <person name="Honda M."/>
            <person name="Hosokawa S."/>
            <person name="Ichikawa Y."/>
            <person name="Idonuma A."/>
            <person name="Iijima M."/>
            <person name="Ikeda M."/>
            <person name="Ikeno M."/>
            <person name="Ito K."/>
            <person name="Ito S."/>
            <person name="Ito T."/>
            <person name="Ito Y."/>
            <person name="Ito Y."/>
            <person name="Iwabuchi A."/>
            <person name="Kamiya K."/>
            <person name="Karasawa W."/>
            <person name="Kurita K."/>
            <person name="Katagiri S."/>
            <person name="Kikuta A."/>
            <person name="Kobayashi H."/>
            <person name="Kobayashi N."/>
            <person name="Machita K."/>
            <person name="Maehara T."/>
            <person name="Masukawa M."/>
            <person name="Mizubayashi T."/>
            <person name="Mukai Y."/>
            <person name="Nagasaki H."/>
            <person name="Nagata Y."/>
            <person name="Naito S."/>
            <person name="Nakashima M."/>
            <person name="Nakama Y."/>
            <person name="Nakamichi Y."/>
            <person name="Nakamura M."/>
            <person name="Meguro A."/>
            <person name="Negishi M."/>
            <person name="Ohta I."/>
            <person name="Ohta T."/>
            <person name="Okamoto M."/>
            <person name="Ono N."/>
            <person name="Saji S."/>
            <person name="Sakaguchi M."/>
            <person name="Sakai K."/>
            <person name="Shibata M."/>
            <person name="Shimokawa T."/>
            <person name="Song J."/>
            <person name="Takazaki Y."/>
            <person name="Terasawa K."/>
            <person name="Tsugane M."/>
            <person name="Tsuji K."/>
            <person name="Ueda S."/>
            <person name="Waki K."/>
            <person name="Yamagata H."/>
            <person name="Yamamoto M."/>
            <person name="Yamamoto S."/>
            <person name="Yamane H."/>
            <person name="Yoshiki S."/>
            <person name="Yoshihara R."/>
            <person name="Yukawa K."/>
            <person name="Zhong H."/>
            <person name="Yano M."/>
            <person name="Yuan Q."/>
            <person name="Ouyang S."/>
            <person name="Liu J."/>
            <person name="Jones K.M."/>
            <person name="Gansberger K."/>
            <person name="Moffat K."/>
            <person name="Hill J."/>
            <person name="Bera J."/>
            <person name="Fadrosh D."/>
            <person name="Jin S."/>
            <person name="Johri S."/>
            <person name="Kim M."/>
            <person name="Overton L."/>
            <person name="Reardon M."/>
            <person name="Tsitrin T."/>
            <person name="Vuong H."/>
            <person name="Weaver B."/>
            <person name="Ciecko A."/>
            <person name="Tallon L."/>
            <person name="Jackson J."/>
            <person name="Pai G."/>
            <person name="Aken S.V."/>
            <person name="Utterback T."/>
            <person name="Reidmuller S."/>
            <person name="Feldblyum T."/>
            <person name="Hsiao J."/>
            <person name="Zismann V."/>
            <person name="Iobst S."/>
            <person name="de Vazeille A.R."/>
            <person name="Buell C.R."/>
            <person name="Ying K."/>
            <person name="Li Y."/>
            <person name="Lu T."/>
            <person name="Huang Y."/>
            <person name="Zhao Q."/>
            <person name="Feng Q."/>
            <person name="Zhang L."/>
            <person name="Zhu J."/>
            <person name="Weng Q."/>
            <person name="Mu J."/>
            <person name="Lu Y."/>
            <person name="Fan D."/>
            <person name="Liu Y."/>
            <person name="Guan J."/>
            <person name="Zhang Y."/>
            <person name="Yu S."/>
            <person name="Liu X."/>
            <person name="Zhang Y."/>
            <person name="Hong G."/>
            <person name="Han B."/>
            <person name="Choisne N."/>
            <person name="Demange N."/>
            <person name="Orjeda G."/>
            <person name="Samain S."/>
            <person name="Cattolico L."/>
            <person name="Pelletier E."/>
            <person name="Couloux A."/>
            <person name="Segurens B."/>
            <person name="Wincker P."/>
            <person name="D'Hont A."/>
            <person name="Scarpelli C."/>
            <person name="Weissenbach J."/>
            <person name="Salanoubat M."/>
            <person name="Quetier F."/>
            <person name="Yu Y."/>
            <person name="Kim H.R."/>
            <person name="Rambo T."/>
            <person name="Currie J."/>
            <person name="Collura K."/>
            <person name="Luo M."/>
            <person name="Yang T."/>
            <person name="Ammiraju J.S.S."/>
            <person name="Engler F."/>
            <person name="Soderlund C."/>
            <person name="Wing R.A."/>
            <person name="Palmer L.E."/>
            <person name="de la Bastide M."/>
            <person name="Spiegel L."/>
            <person name="Nascimento L."/>
            <person name="Zutavern T."/>
            <person name="O'Shaughnessy A."/>
            <person name="Dike S."/>
            <person name="Dedhia N."/>
            <person name="Preston R."/>
            <person name="Balija V."/>
            <person name="McCombie W.R."/>
            <person name="Chow T."/>
            <person name="Chen H."/>
            <person name="Chung M."/>
            <person name="Chen C."/>
            <person name="Shaw J."/>
            <person name="Wu H."/>
            <person name="Hsiao K."/>
            <person name="Chao Y."/>
            <person name="Chu M."/>
            <person name="Cheng C."/>
            <person name="Hour A."/>
            <person name="Lee P."/>
            <person name="Lin S."/>
            <person name="Lin Y."/>
            <person name="Liou J."/>
            <person name="Liu S."/>
            <person name="Hsing Y."/>
            <person name="Raghuvanshi S."/>
            <person name="Mohanty A."/>
            <person name="Bharti A.K."/>
            <person name="Gaur A."/>
            <person name="Gupta V."/>
            <person name="Kumar D."/>
            <person name="Ravi V."/>
            <person name="Vij S."/>
            <person name="Kapur A."/>
            <person name="Khurana P."/>
            <person name="Khurana P."/>
            <person name="Khurana J.P."/>
            <person name="Tyagi A.K."/>
            <person name="Gaikwad K."/>
            <person name="Singh A."/>
            <person name="Dalal V."/>
            <person name="Srivastava S."/>
            <person name="Dixit A."/>
            <person name="Pal A.K."/>
            <person name="Ghazi I.A."/>
            <person name="Yadav M."/>
            <person name="Pandit A."/>
            <person name="Bhargava A."/>
            <person name="Sureshbabu K."/>
            <person name="Batra K."/>
            <person name="Sharma T.R."/>
            <person name="Mohapatra T."/>
            <person name="Singh N.K."/>
            <person name="Messing J."/>
            <person name="Nelson A.B."/>
            <person name="Fuks G."/>
            <person name="Kavchok S."/>
            <person name="Keizer G."/>
            <person name="Linton E."/>
            <person name="Llaca V."/>
            <person name="Song R."/>
            <person name="Tanyolac B."/>
            <person name="Young S."/>
            <person name="Ho-Il K."/>
            <person name="Hahn J.H."/>
            <person name="Sangsakoo G."/>
            <person name="Vanavichit A."/>
            <person name="de Mattos Luiz.A.T."/>
            <person name="Zimmer P.D."/>
            <person name="Malone G."/>
            <person name="Dellagostin O."/>
            <person name="de Oliveira A.C."/>
            <person name="Bevan M."/>
            <person name="Bancroft I."/>
            <person name="Minx P."/>
            <person name="Cordum H."/>
            <person name="Wilson R."/>
            <person name="Cheng Z."/>
            <person name="Jin W."/>
            <person name="Jiang J."/>
            <person name="Leong S.A."/>
            <person name="Iwama H."/>
            <person name="Gojobori T."/>
            <person name="Itoh T."/>
            <person name="Niimura Y."/>
            <person name="Fujii Y."/>
            <person name="Habara T."/>
            <person name="Sakai H."/>
            <person name="Sato Y."/>
            <person name="Wilson G."/>
            <person name="Kumar K."/>
            <person name="McCouch S."/>
            <person name="Juretic N."/>
            <person name="Hoen D."/>
            <person name="Wright S."/>
            <person name="Bruskiewich R."/>
            <person name="Bureau T."/>
            <person name="Miyao A."/>
            <person name="Hirochika H."/>
            <person name="Nishikawa T."/>
            <person name="Kadowaki K."/>
            <person name="Sugiura M."/>
            <person name="Burr B."/>
            <person name="Sasaki T."/>
        </authorList>
    </citation>
    <scope>NUCLEOTIDE SEQUENCE [LARGE SCALE GENOMIC DNA]</scope>
    <source>
        <strain evidence="2">cv. Nipponbare</strain>
    </source>
</reference>
<dbReference type="Proteomes" id="UP000000763">
    <property type="component" value="Chromosome 10"/>
</dbReference>
<organism evidence="1 2">
    <name type="scientific">Oryza sativa subsp. japonica</name>
    <name type="common">Rice</name>
    <dbReference type="NCBI Taxonomy" id="39947"/>
    <lineage>
        <taxon>Eukaryota</taxon>
        <taxon>Viridiplantae</taxon>
        <taxon>Streptophyta</taxon>
        <taxon>Embryophyta</taxon>
        <taxon>Tracheophyta</taxon>
        <taxon>Spermatophyta</taxon>
        <taxon>Magnoliopsida</taxon>
        <taxon>Liliopsida</taxon>
        <taxon>Poales</taxon>
        <taxon>Poaceae</taxon>
        <taxon>BOP clade</taxon>
        <taxon>Oryzoideae</taxon>
        <taxon>Oryzeae</taxon>
        <taxon>Oryzinae</taxon>
        <taxon>Oryza</taxon>
        <taxon>Oryza sativa</taxon>
    </lineage>
</organism>
<protein>
    <submittedName>
        <fullName evidence="1">Os10g0328600 protein</fullName>
    </submittedName>
</protein>
<sequence length="389" mass="41047">MPLLRRRRRRWNVGDGAPVEVPDPVRVAGVGALLQPDEVEPRVVAQRVRGHRALVLGPPLGDDAVLDAMAVAEPLLEREELLAQLLGAGLGRLATERVLVYCTRSVRLPAPLLEVGERGEQHGGVVVVAGGGEQAPGVLVHAGRAVQVLQFRLELGEKDERVGARESSNMPLVHGSGTVQLAVAELERGVRGPGIGAGAPRRPPIEHYAGVVCGAEEILHAEVLRPDAVSAREDRHGAVKYVARVPDAAATSLELRILYPHTMVAVRRRAAGQRALVHGSRAGGVAAAAAGGLLPPRVPHPLRRRVAASSATAAGSADDGLEPCASLEPVLGELVGIDDPPLLGLRRQADGHRSIAVQFAGLTDEMLGRELHGRRCFVLDAAGGRQHRQ</sequence>
<evidence type="ECO:0000313" key="1">
    <source>
        <dbReference type="EMBL" id="BAF26272.1"/>
    </source>
</evidence>
<dbReference type="KEGG" id="dosa:Os10g0328600"/>
<dbReference type="EMBL" id="AP008216">
    <property type="protein sequence ID" value="BAF26272.1"/>
    <property type="molecule type" value="Genomic_DNA"/>
</dbReference>
<dbReference type="Gramene" id="Os10t0328600-01">
    <property type="protein sequence ID" value="Os10t0328600-01"/>
    <property type="gene ID" value="Os10g0328600"/>
</dbReference>
<dbReference type="AlphaFoldDB" id="A0A0P0XSS3"/>
<gene>
    <name evidence="1" type="ordered locus">Os10g0328600</name>
</gene>
<proteinExistence type="predicted"/>